<dbReference type="InterPro" id="IPR036259">
    <property type="entry name" value="MFS_trans_sf"/>
</dbReference>
<evidence type="ECO:0000256" key="3">
    <source>
        <dbReference type="ARBA" id="ARBA00023136"/>
    </source>
</evidence>
<keyword evidence="3 4" id="KW-0472">Membrane</keyword>
<feature type="transmembrane region" description="Helical" evidence="4">
    <location>
        <begin position="305"/>
        <end position="323"/>
    </location>
</feature>
<proteinExistence type="predicted"/>
<feature type="transmembrane region" description="Helical" evidence="4">
    <location>
        <begin position="344"/>
        <end position="366"/>
    </location>
</feature>
<accession>A0A848FDW2</accession>
<feature type="transmembrane region" description="Helical" evidence="4">
    <location>
        <begin position="281"/>
        <end position="299"/>
    </location>
</feature>
<evidence type="ECO:0000256" key="1">
    <source>
        <dbReference type="ARBA" id="ARBA00022692"/>
    </source>
</evidence>
<evidence type="ECO:0000256" key="2">
    <source>
        <dbReference type="ARBA" id="ARBA00022989"/>
    </source>
</evidence>
<feature type="transmembrane region" description="Helical" evidence="4">
    <location>
        <begin position="162"/>
        <end position="181"/>
    </location>
</feature>
<feature type="transmembrane region" description="Helical" evidence="4">
    <location>
        <begin position="72"/>
        <end position="92"/>
    </location>
</feature>
<keyword evidence="1 4" id="KW-0812">Transmembrane</keyword>
<dbReference type="InterPro" id="IPR011701">
    <property type="entry name" value="MFS"/>
</dbReference>
<dbReference type="InterPro" id="IPR050327">
    <property type="entry name" value="Proton-linked_MCT"/>
</dbReference>
<dbReference type="EMBL" id="JABBFW010000008">
    <property type="protein sequence ID" value="NML16081.1"/>
    <property type="molecule type" value="Genomic_DNA"/>
</dbReference>
<feature type="transmembrane region" description="Helical" evidence="4">
    <location>
        <begin position="372"/>
        <end position="391"/>
    </location>
</feature>
<dbReference type="Proteomes" id="UP000574067">
    <property type="component" value="Unassembled WGS sequence"/>
</dbReference>
<feature type="transmembrane region" description="Helical" evidence="4">
    <location>
        <begin position="132"/>
        <end position="150"/>
    </location>
</feature>
<evidence type="ECO:0000256" key="4">
    <source>
        <dbReference type="SAM" id="Phobius"/>
    </source>
</evidence>
<dbReference type="Gene3D" id="1.20.1250.20">
    <property type="entry name" value="MFS general substrate transporter like domains"/>
    <property type="match status" value="1"/>
</dbReference>
<name>A0A848FDW2_9BURK</name>
<dbReference type="GO" id="GO:0022857">
    <property type="term" value="F:transmembrane transporter activity"/>
    <property type="evidence" value="ECO:0007669"/>
    <property type="project" value="InterPro"/>
</dbReference>
<dbReference type="Pfam" id="PF07690">
    <property type="entry name" value="MFS_1"/>
    <property type="match status" value="1"/>
</dbReference>
<dbReference type="AlphaFoldDB" id="A0A848FDW2"/>
<organism evidence="5 6">
    <name type="scientific">Azohydromonas caseinilytica</name>
    <dbReference type="NCBI Taxonomy" id="2728836"/>
    <lineage>
        <taxon>Bacteria</taxon>
        <taxon>Pseudomonadati</taxon>
        <taxon>Pseudomonadota</taxon>
        <taxon>Betaproteobacteria</taxon>
        <taxon>Burkholderiales</taxon>
        <taxon>Sphaerotilaceae</taxon>
        <taxon>Azohydromonas</taxon>
    </lineage>
</organism>
<dbReference type="PANTHER" id="PTHR11360:SF290">
    <property type="entry name" value="MONOCARBOXYLATE MFS PERMEASE"/>
    <property type="match status" value="1"/>
</dbReference>
<protein>
    <submittedName>
        <fullName evidence="5">MFS transporter</fullName>
    </submittedName>
</protein>
<sequence>MPSRLLVPGLSLSLLISWGSLYYAFAVLAGPMRLALGCDADTMAGAFSLALLVWGVATYPVGVALHRWGGRVVMASGSLLAAVAFLGLYGVSALWAFYALWAMLGLAMALTLYEPAFAVIVQSFRADRRRRIGWLTIVGGLASTVFWPLSHYLSTQLGWRQTALVFAVLHLLVCLPVHLGLPRSRLAEDSQDSTSTEPAGGVADAEPMTTQHRSAFAQLGACFTIYGFITAAMAVQVIPALQSRGLDAANALSLAACIGPMQAAGRALDLAMGNRMDARRVGILTLSLMPLSLAALWLAQWRPELCLVFVIAYGLGLGLMTVVKATAPLDLFGARRYARNSGVLGAPAVIARAAGPIGAAWLLSAFNGHGPVLLVLLAASVVGTWLFLRVWPRAGEAA</sequence>
<dbReference type="PANTHER" id="PTHR11360">
    <property type="entry name" value="MONOCARBOXYLATE TRANSPORTER"/>
    <property type="match status" value="1"/>
</dbReference>
<feature type="transmembrane region" description="Helical" evidence="4">
    <location>
        <begin position="98"/>
        <end position="120"/>
    </location>
</feature>
<comment type="caution">
    <text evidence="5">The sequence shown here is derived from an EMBL/GenBank/DDBJ whole genome shotgun (WGS) entry which is preliminary data.</text>
</comment>
<dbReference type="RefSeq" id="WP_169160978.1">
    <property type="nucleotide sequence ID" value="NZ_JABBFW010000008.1"/>
</dbReference>
<dbReference type="SUPFAM" id="SSF103473">
    <property type="entry name" value="MFS general substrate transporter"/>
    <property type="match status" value="1"/>
</dbReference>
<feature type="transmembrane region" description="Helical" evidence="4">
    <location>
        <begin position="42"/>
        <end position="65"/>
    </location>
</feature>
<gene>
    <name evidence="5" type="ORF">HHL10_13955</name>
</gene>
<keyword evidence="6" id="KW-1185">Reference proteome</keyword>
<feature type="transmembrane region" description="Helical" evidence="4">
    <location>
        <begin position="216"/>
        <end position="238"/>
    </location>
</feature>
<reference evidence="5 6" key="1">
    <citation type="submission" date="2020-04" db="EMBL/GenBank/DDBJ databases">
        <title>Azohydromonas sp. isolated from soil.</title>
        <authorList>
            <person name="Dahal R.H."/>
        </authorList>
    </citation>
    <scope>NUCLEOTIDE SEQUENCE [LARGE SCALE GENOMIC DNA]</scope>
    <source>
        <strain evidence="5 6">G-1-1-14</strain>
    </source>
</reference>
<evidence type="ECO:0000313" key="6">
    <source>
        <dbReference type="Proteomes" id="UP000574067"/>
    </source>
</evidence>
<evidence type="ECO:0000313" key="5">
    <source>
        <dbReference type="EMBL" id="NML16081.1"/>
    </source>
</evidence>
<keyword evidence="2 4" id="KW-1133">Transmembrane helix</keyword>